<sequence>MTSTTAPGAAEAIACGESTSVMDACARRASNRSAAGGIAWSRVATRAYFRMPAGAVAVTFSGR</sequence>
<gene>
    <name evidence="1" type="ORF">SAMN04489727_7923</name>
</gene>
<keyword evidence="2" id="KW-1185">Reference proteome</keyword>
<dbReference type="AlphaFoldDB" id="A0A1H5ASB6"/>
<organism evidence="1 2">
    <name type="scientific">Amycolatopsis tolypomycina</name>
    <dbReference type="NCBI Taxonomy" id="208445"/>
    <lineage>
        <taxon>Bacteria</taxon>
        <taxon>Bacillati</taxon>
        <taxon>Actinomycetota</taxon>
        <taxon>Actinomycetes</taxon>
        <taxon>Pseudonocardiales</taxon>
        <taxon>Pseudonocardiaceae</taxon>
        <taxon>Amycolatopsis</taxon>
    </lineage>
</organism>
<dbReference type="EMBL" id="FNSO01000004">
    <property type="protein sequence ID" value="SED45152.1"/>
    <property type="molecule type" value="Genomic_DNA"/>
</dbReference>
<evidence type="ECO:0000313" key="2">
    <source>
        <dbReference type="Proteomes" id="UP000199622"/>
    </source>
</evidence>
<protein>
    <submittedName>
        <fullName evidence="1">Uncharacterized protein</fullName>
    </submittedName>
</protein>
<reference evidence="2" key="1">
    <citation type="submission" date="2016-10" db="EMBL/GenBank/DDBJ databases">
        <authorList>
            <person name="Varghese N."/>
            <person name="Submissions S."/>
        </authorList>
    </citation>
    <scope>NUCLEOTIDE SEQUENCE [LARGE SCALE GENOMIC DNA]</scope>
    <source>
        <strain evidence="2">DSM 44544</strain>
    </source>
</reference>
<dbReference type="Proteomes" id="UP000199622">
    <property type="component" value="Unassembled WGS sequence"/>
</dbReference>
<name>A0A1H5ASB6_9PSEU</name>
<dbReference type="STRING" id="208445.SAMN04489727_7923"/>
<proteinExistence type="predicted"/>
<accession>A0A1H5ASB6</accession>
<evidence type="ECO:0000313" key="1">
    <source>
        <dbReference type="EMBL" id="SED45152.1"/>
    </source>
</evidence>